<feature type="non-terminal residue" evidence="1">
    <location>
        <position position="36"/>
    </location>
</feature>
<reference evidence="1 2" key="1">
    <citation type="submission" date="2013-11" db="EMBL/GenBank/DDBJ databases">
        <title>Genome sequencing of Stegodyphus mimosarum.</title>
        <authorList>
            <person name="Bechsgaard J."/>
        </authorList>
    </citation>
    <scope>NUCLEOTIDE SEQUENCE [LARGE SCALE GENOMIC DNA]</scope>
</reference>
<dbReference type="Proteomes" id="UP000054359">
    <property type="component" value="Unassembled WGS sequence"/>
</dbReference>
<evidence type="ECO:0000313" key="2">
    <source>
        <dbReference type="Proteomes" id="UP000054359"/>
    </source>
</evidence>
<evidence type="ECO:0000313" key="1">
    <source>
        <dbReference type="EMBL" id="KFM56596.1"/>
    </source>
</evidence>
<dbReference type="EMBL" id="KK112043">
    <property type="protein sequence ID" value="KFM56596.1"/>
    <property type="molecule type" value="Genomic_DNA"/>
</dbReference>
<name>A0A087SUQ7_STEMI</name>
<organism evidence="1 2">
    <name type="scientific">Stegodyphus mimosarum</name>
    <name type="common">African social velvet spider</name>
    <dbReference type="NCBI Taxonomy" id="407821"/>
    <lineage>
        <taxon>Eukaryota</taxon>
        <taxon>Metazoa</taxon>
        <taxon>Ecdysozoa</taxon>
        <taxon>Arthropoda</taxon>
        <taxon>Chelicerata</taxon>
        <taxon>Arachnida</taxon>
        <taxon>Araneae</taxon>
        <taxon>Araneomorphae</taxon>
        <taxon>Entelegynae</taxon>
        <taxon>Eresoidea</taxon>
        <taxon>Eresidae</taxon>
        <taxon>Stegodyphus</taxon>
    </lineage>
</organism>
<protein>
    <submittedName>
        <fullName evidence="1">Uncharacterized protein</fullName>
    </submittedName>
</protein>
<sequence>MIKDLCFINKALYITPKVLYTLLAVIDKIPRIDYVF</sequence>
<proteinExistence type="predicted"/>
<dbReference type="AlphaFoldDB" id="A0A087SUQ7"/>
<keyword evidence="2" id="KW-1185">Reference proteome</keyword>
<gene>
    <name evidence="1" type="ORF">X975_15931</name>
</gene>
<accession>A0A087SUQ7</accession>